<dbReference type="EMBL" id="NBNE01000494">
    <property type="protein sequence ID" value="OWZ19051.1"/>
    <property type="molecule type" value="Genomic_DNA"/>
</dbReference>
<dbReference type="Proteomes" id="UP000198211">
    <property type="component" value="Unassembled WGS sequence"/>
</dbReference>
<evidence type="ECO:0000313" key="2">
    <source>
        <dbReference type="EMBL" id="OWZ19051.1"/>
    </source>
</evidence>
<evidence type="ECO:0000313" key="3">
    <source>
        <dbReference type="Proteomes" id="UP000198211"/>
    </source>
</evidence>
<reference evidence="3" key="1">
    <citation type="submission" date="2017-03" db="EMBL/GenBank/DDBJ databases">
        <title>Phytopthora megakarya and P. palmivora, two closely related causual agents of cacao black pod achieved similar genome size and gene model numbers by different mechanisms.</title>
        <authorList>
            <person name="Ali S."/>
            <person name="Shao J."/>
            <person name="Larry D.J."/>
            <person name="Kronmiller B."/>
            <person name="Shen D."/>
            <person name="Strem M.D."/>
            <person name="Melnick R.L."/>
            <person name="Guiltinan M.J."/>
            <person name="Tyler B.M."/>
            <person name="Meinhardt L.W."/>
            <person name="Bailey B.A."/>
        </authorList>
    </citation>
    <scope>NUCLEOTIDE SEQUENCE [LARGE SCALE GENOMIC DNA]</scope>
    <source>
        <strain evidence="3">zdho120</strain>
    </source>
</reference>
<dbReference type="Pfam" id="PF14223">
    <property type="entry name" value="Retrotran_gag_2"/>
    <property type="match status" value="1"/>
</dbReference>
<proteinExistence type="predicted"/>
<name>A0A225WN44_9STRA</name>
<keyword evidence="3" id="KW-1185">Reference proteome</keyword>
<accession>A0A225WN44</accession>
<sequence>MRMTLARNVVLEHVQVVKDPAEMTEAWPLNDMKALDLIAQGVSVEHHTKIENSKDVALIYVKEKFLKEYERQQKETLEHALKATSFAGKSKSGKFGKVGKGYDCKSNSG</sequence>
<comment type="caution">
    <text evidence="2">The sequence shown here is derived from an EMBL/GenBank/DDBJ whole genome shotgun (WGS) entry which is preliminary data.</text>
</comment>
<organism evidence="2 3">
    <name type="scientific">Phytophthora megakarya</name>
    <dbReference type="NCBI Taxonomy" id="4795"/>
    <lineage>
        <taxon>Eukaryota</taxon>
        <taxon>Sar</taxon>
        <taxon>Stramenopiles</taxon>
        <taxon>Oomycota</taxon>
        <taxon>Peronosporomycetes</taxon>
        <taxon>Peronosporales</taxon>
        <taxon>Peronosporaceae</taxon>
        <taxon>Phytophthora</taxon>
    </lineage>
</organism>
<evidence type="ECO:0000256" key="1">
    <source>
        <dbReference type="SAM" id="MobiDB-lite"/>
    </source>
</evidence>
<gene>
    <name evidence="2" type="ORF">PHMEG_0006752</name>
</gene>
<feature type="region of interest" description="Disordered" evidence="1">
    <location>
        <begin position="89"/>
        <end position="109"/>
    </location>
</feature>
<protein>
    <submittedName>
        <fullName evidence="2">Polyprotein</fullName>
    </submittedName>
</protein>
<dbReference type="AlphaFoldDB" id="A0A225WN44"/>